<feature type="binding site" description="in other chain" evidence="10">
    <location>
        <begin position="266"/>
        <end position="269"/>
    </location>
    <ligand>
        <name>substrate</name>
        <note>ligand shared between dimeric partners</note>
    </ligand>
</feature>
<evidence type="ECO:0000256" key="4">
    <source>
        <dbReference type="ARBA" id="ARBA00022490"/>
    </source>
</evidence>
<dbReference type="PIRSF" id="PIRSF000532">
    <property type="entry name" value="ATP_PFK_prok"/>
    <property type="match status" value="1"/>
</dbReference>
<dbReference type="SUPFAM" id="SSF53784">
    <property type="entry name" value="Phosphofructokinase"/>
    <property type="match status" value="1"/>
</dbReference>
<comment type="caution">
    <text evidence="10">Lacks conserved residue(s) required for the propagation of feature annotation.</text>
</comment>
<evidence type="ECO:0000313" key="13">
    <source>
        <dbReference type="Proteomes" id="UP000002318"/>
    </source>
</evidence>
<dbReference type="STRING" id="573413.Spirs_1892"/>
<feature type="binding site" description="in other chain" evidence="10">
    <location>
        <position position="229"/>
    </location>
    <ligand>
        <name>substrate</name>
        <note>ligand shared between dimeric partners</note>
    </ligand>
</feature>
<dbReference type="GO" id="GO:0003872">
    <property type="term" value="F:6-phosphofructokinase activity"/>
    <property type="evidence" value="ECO:0007669"/>
    <property type="project" value="UniProtKB-UniRule"/>
</dbReference>
<dbReference type="InterPro" id="IPR035966">
    <property type="entry name" value="PKF_sf"/>
</dbReference>
<comment type="pathway">
    <text evidence="3 10">Carbohydrate degradation; glycolysis; D-glyceraldehyde 3-phosphate and glycerone phosphate from D-glucose: step 3/4.</text>
</comment>
<dbReference type="Gene3D" id="3.40.50.450">
    <property type="match status" value="1"/>
</dbReference>
<keyword evidence="7 10" id="KW-0418">Kinase</keyword>
<evidence type="ECO:0000256" key="6">
    <source>
        <dbReference type="ARBA" id="ARBA00022723"/>
    </source>
</evidence>
<keyword evidence="10" id="KW-0067">ATP-binding</keyword>
<dbReference type="GO" id="GO:0047334">
    <property type="term" value="F:diphosphate-fructose-6-phosphate 1-phosphotransferase activity"/>
    <property type="evidence" value="ECO:0007669"/>
    <property type="project" value="InterPro"/>
</dbReference>
<dbReference type="GO" id="GO:0070095">
    <property type="term" value="F:fructose-6-phosphate binding"/>
    <property type="evidence" value="ECO:0007669"/>
    <property type="project" value="TreeGrafter"/>
</dbReference>
<feature type="domain" description="Phosphofructokinase" evidence="11">
    <location>
        <begin position="2"/>
        <end position="291"/>
    </location>
</feature>
<dbReference type="Proteomes" id="UP000002318">
    <property type="component" value="Chromosome"/>
</dbReference>
<dbReference type="Gene3D" id="3.40.50.460">
    <property type="entry name" value="Phosphofructokinase domain"/>
    <property type="match status" value="1"/>
</dbReference>
<dbReference type="UniPathway" id="UPA00109">
    <property type="reaction ID" value="UER00182"/>
</dbReference>
<comment type="similarity">
    <text evidence="10">Belongs to the phosphofructokinase type A (PFKA) family. Mixed-substrate PFK group III subfamily.</text>
</comment>
<feature type="binding site" evidence="10">
    <location>
        <begin position="72"/>
        <end position="73"/>
    </location>
    <ligand>
        <name>ATP</name>
        <dbReference type="ChEBI" id="CHEBI:30616"/>
    </ligand>
</feature>
<dbReference type="GO" id="GO:0005945">
    <property type="term" value="C:6-phosphofructokinase complex"/>
    <property type="evidence" value="ECO:0007669"/>
    <property type="project" value="TreeGrafter"/>
</dbReference>
<comment type="function">
    <text evidence="10">Catalyzes the phosphorylation of D-fructose 6-phosphate to fructose 1,6-bisphosphate by ATP, the first committing step of glycolysis.</text>
</comment>
<feature type="binding site" evidence="10">
    <location>
        <position position="260"/>
    </location>
    <ligand>
        <name>substrate</name>
        <note>ligand shared between dimeric partners</note>
    </ligand>
</feature>
<keyword evidence="13" id="KW-1185">Reference proteome</keyword>
<dbReference type="InterPro" id="IPR012003">
    <property type="entry name" value="ATP_PFK_prok-type"/>
</dbReference>
<accession>E1R6K0</accession>
<dbReference type="GO" id="GO:0061621">
    <property type="term" value="P:canonical glycolysis"/>
    <property type="evidence" value="ECO:0007669"/>
    <property type="project" value="TreeGrafter"/>
</dbReference>
<keyword evidence="5 10" id="KW-0808">Transferase</keyword>
<dbReference type="GO" id="GO:0046872">
    <property type="term" value="F:metal ion binding"/>
    <property type="evidence" value="ECO:0007669"/>
    <property type="project" value="UniProtKB-KW"/>
</dbReference>
<dbReference type="Pfam" id="PF00365">
    <property type="entry name" value="PFK"/>
    <property type="match status" value="1"/>
</dbReference>
<reference evidence="12 13" key="1">
    <citation type="journal article" date="2010" name="Stand. Genomic Sci.">
        <title>Complete genome sequence of Spirochaeta smaragdinae type strain (SEBR 4228).</title>
        <authorList>
            <person name="Mavromatis K."/>
            <person name="Yasawong M."/>
            <person name="Chertkov O."/>
            <person name="Lapidus A."/>
            <person name="Lucas S."/>
            <person name="Nolan M."/>
            <person name="Del Rio T.G."/>
            <person name="Tice H."/>
            <person name="Cheng J.F."/>
            <person name="Pitluck S."/>
            <person name="Liolios K."/>
            <person name="Ivanova N."/>
            <person name="Tapia R."/>
            <person name="Han C."/>
            <person name="Bruce D."/>
            <person name="Goodwin L."/>
            <person name="Pati A."/>
            <person name="Chen A."/>
            <person name="Palaniappan K."/>
            <person name="Land M."/>
            <person name="Hauser L."/>
            <person name="Chang Y.J."/>
            <person name="Jeffries C.D."/>
            <person name="Detter J.C."/>
            <person name="Rohde M."/>
            <person name="Brambilla E."/>
            <person name="Spring S."/>
            <person name="Goker M."/>
            <person name="Sikorski J."/>
            <person name="Woyke T."/>
            <person name="Bristow J."/>
            <person name="Eisen J.A."/>
            <person name="Markowitz V."/>
            <person name="Hugenholtz P."/>
            <person name="Klenk H.P."/>
            <person name="Kyrpides N.C."/>
        </authorList>
    </citation>
    <scope>NUCLEOTIDE SEQUENCE [LARGE SCALE GENOMIC DNA]</scope>
    <source>
        <strain evidence="13">DSM 11293 / JCM 15392 / SEBR 4228</strain>
    </source>
</reference>
<keyword evidence="10" id="KW-0547">Nucleotide-binding</keyword>
<proteinExistence type="inferred from homology"/>
<feature type="binding site" evidence="10">
    <location>
        <begin position="109"/>
        <end position="112"/>
    </location>
    <ligand>
        <name>ATP</name>
        <dbReference type="ChEBI" id="CHEBI:30616"/>
    </ligand>
</feature>
<name>E1R6K0_SEDSS</name>
<evidence type="ECO:0000256" key="3">
    <source>
        <dbReference type="ARBA" id="ARBA00004679"/>
    </source>
</evidence>
<dbReference type="HAMAP" id="MF_01976">
    <property type="entry name" value="Phosphofructokinase_III"/>
    <property type="match status" value="1"/>
</dbReference>
<feature type="binding site" evidence="10">
    <location>
        <position position="110"/>
    </location>
    <ligand>
        <name>Mg(2+)</name>
        <dbReference type="ChEBI" id="CHEBI:18420"/>
        <note>catalytic</note>
    </ligand>
</feature>
<protein>
    <recommendedName>
        <fullName evidence="10">ATP-dependent 6-phosphofructokinase</fullName>
        <shortName evidence="10">ATP-PFK</shortName>
        <shortName evidence="10">Phosphofructokinase</shortName>
        <ecNumber evidence="10">2.7.1.11</ecNumber>
    </recommendedName>
    <alternativeName>
        <fullName evidence="10">Phosphohexokinase</fullName>
    </alternativeName>
</protein>
<dbReference type="PANTHER" id="PTHR13697">
    <property type="entry name" value="PHOSPHOFRUCTOKINASE"/>
    <property type="match status" value="1"/>
</dbReference>
<dbReference type="InterPro" id="IPR022953">
    <property type="entry name" value="ATP_PFK"/>
</dbReference>
<dbReference type="PANTHER" id="PTHR13697:SF52">
    <property type="entry name" value="ATP-DEPENDENT 6-PHOSPHOFRUCTOKINASE 3"/>
    <property type="match status" value="1"/>
</dbReference>
<keyword evidence="9 10" id="KW-0324">Glycolysis</keyword>
<evidence type="ECO:0000259" key="11">
    <source>
        <dbReference type="Pfam" id="PF00365"/>
    </source>
</evidence>
<dbReference type="GO" id="GO:0030388">
    <property type="term" value="P:fructose 1,6-bisphosphate metabolic process"/>
    <property type="evidence" value="ECO:0007669"/>
    <property type="project" value="TreeGrafter"/>
</dbReference>
<dbReference type="InterPro" id="IPR000023">
    <property type="entry name" value="Phosphofructokinase_dom"/>
</dbReference>
<dbReference type="GO" id="GO:0016208">
    <property type="term" value="F:AMP binding"/>
    <property type="evidence" value="ECO:0007669"/>
    <property type="project" value="TreeGrafter"/>
</dbReference>
<sequence length="346" mass="37161">MKIGILTAGGDCPGLNAAIRGVGKAAVLTYGMDVYGISSGFLGMIELEYRSLSELDLSGILTLGGTILGTSREKPFKDQSYGEYIRSKPDIILDNYKKLGLDCLVCIGGNGTMKTASKLSDYGLNIIGIPKTIDNDVWGTELSFGFDSAMMVATEALDRIHTTANSHKRIMVIEVMGHHAGWLALYSGIAGGGDLILIPEIPYDESVMCDYLTERNRQGKPYSIVVVAEGIDFPKKKKKKKSAANYIAKMIQEETGMPTRETILGYIQRGGSPTAADRILATRFGAQAADFASRGEFGVMVALHDQHVEAVPLSEVAGKLKLVPGDLPLLRKARALGTCFGDTLST</sequence>
<feature type="binding site" evidence="10">
    <location>
        <position position="10"/>
    </location>
    <ligand>
        <name>ATP</name>
        <dbReference type="ChEBI" id="CHEBI:30616"/>
    </ligand>
</feature>
<dbReference type="NCBIfam" id="NF002872">
    <property type="entry name" value="PRK03202.1"/>
    <property type="match status" value="1"/>
</dbReference>
<dbReference type="OrthoDB" id="9802503at2"/>
<keyword evidence="8 10" id="KW-0460">Magnesium</keyword>
<evidence type="ECO:0000256" key="8">
    <source>
        <dbReference type="ARBA" id="ARBA00022842"/>
    </source>
</evidence>
<evidence type="ECO:0000256" key="2">
    <source>
        <dbReference type="ARBA" id="ARBA00004496"/>
    </source>
</evidence>
<dbReference type="eggNOG" id="COG0205">
    <property type="taxonomic scope" value="Bacteria"/>
</dbReference>
<comment type="catalytic activity">
    <reaction evidence="10">
        <text>beta-D-fructose 6-phosphate + ATP = beta-D-fructose 1,6-bisphosphate + ADP + H(+)</text>
        <dbReference type="Rhea" id="RHEA:16109"/>
        <dbReference type="ChEBI" id="CHEBI:15378"/>
        <dbReference type="ChEBI" id="CHEBI:30616"/>
        <dbReference type="ChEBI" id="CHEBI:32966"/>
        <dbReference type="ChEBI" id="CHEBI:57634"/>
        <dbReference type="ChEBI" id="CHEBI:456216"/>
        <dbReference type="EC" id="2.7.1.11"/>
    </reaction>
</comment>
<evidence type="ECO:0000256" key="7">
    <source>
        <dbReference type="ARBA" id="ARBA00022777"/>
    </source>
</evidence>
<dbReference type="GO" id="GO:0042802">
    <property type="term" value="F:identical protein binding"/>
    <property type="evidence" value="ECO:0007669"/>
    <property type="project" value="TreeGrafter"/>
</dbReference>
<evidence type="ECO:0000313" key="12">
    <source>
        <dbReference type="EMBL" id="ADK81018.1"/>
    </source>
</evidence>
<keyword evidence="6 10" id="KW-0479">Metal-binding</keyword>
<evidence type="ECO:0000256" key="1">
    <source>
        <dbReference type="ARBA" id="ARBA00001946"/>
    </source>
</evidence>
<feature type="active site" description="Proton acceptor" evidence="10">
    <location>
        <position position="134"/>
    </location>
</feature>
<feature type="binding site" evidence="10">
    <location>
        <position position="169"/>
    </location>
    <ligand>
        <name>substrate</name>
        <note>ligand shared between dimeric partners</note>
    </ligand>
</feature>
<dbReference type="PRINTS" id="PR00476">
    <property type="entry name" value="PHFRCTKINASE"/>
</dbReference>
<dbReference type="KEGG" id="ssm:Spirs_1892"/>
<evidence type="ECO:0000256" key="10">
    <source>
        <dbReference type="HAMAP-Rule" id="MF_01976"/>
    </source>
</evidence>
<keyword evidence="4 10" id="KW-0963">Cytoplasm</keyword>
<dbReference type="InterPro" id="IPR012829">
    <property type="entry name" value="Phosphofructokinase_III"/>
</dbReference>
<comment type="subcellular location">
    <subcellularLocation>
        <location evidence="2 10">Cytoplasm</location>
    </subcellularLocation>
</comment>
<feature type="binding site" description="in other chain" evidence="10">
    <location>
        <begin position="132"/>
        <end position="134"/>
    </location>
    <ligand>
        <name>substrate</name>
        <note>ligand shared between dimeric partners</note>
    </ligand>
</feature>
<dbReference type="HOGENOM" id="CLU_020655_0_0_12"/>
<comment type="cofactor">
    <cofactor evidence="1 10">
        <name>Mg(2+)</name>
        <dbReference type="ChEBI" id="CHEBI:18420"/>
    </cofactor>
</comment>
<dbReference type="EC" id="2.7.1.11" evidence="10"/>
<evidence type="ECO:0000256" key="5">
    <source>
        <dbReference type="ARBA" id="ARBA00022679"/>
    </source>
</evidence>
<dbReference type="GO" id="GO:0048029">
    <property type="term" value="F:monosaccharide binding"/>
    <property type="evidence" value="ECO:0007669"/>
    <property type="project" value="TreeGrafter"/>
</dbReference>
<dbReference type="GO" id="GO:0005524">
    <property type="term" value="F:ATP binding"/>
    <property type="evidence" value="ECO:0007669"/>
    <property type="project" value="UniProtKB-KW"/>
</dbReference>
<dbReference type="FunFam" id="3.40.50.460:FF:000002">
    <property type="entry name" value="ATP-dependent 6-phosphofructokinase"/>
    <property type="match status" value="1"/>
</dbReference>
<feature type="site" description="Important for substrate specificity; cannot use PPi as phosphoryl donor" evidence="10">
    <location>
        <position position="111"/>
    </location>
</feature>
<dbReference type="EMBL" id="CP002116">
    <property type="protein sequence ID" value="ADK81018.1"/>
    <property type="molecule type" value="Genomic_DNA"/>
</dbReference>
<comment type="subunit">
    <text evidence="10">Homodimer or homotetramer.</text>
</comment>
<evidence type="ECO:0000256" key="9">
    <source>
        <dbReference type="ARBA" id="ARBA00023152"/>
    </source>
</evidence>
<feature type="binding site" description="in other chain" evidence="10">
    <location>
        <begin position="176"/>
        <end position="178"/>
    </location>
    <ligand>
        <name>substrate</name>
        <note>ligand shared between dimeric partners</note>
    </ligand>
</feature>
<organism evidence="12 13">
    <name type="scientific">Sediminispirochaeta smaragdinae (strain DSM 11293 / JCM 15392 / SEBR 4228)</name>
    <name type="common">Spirochaeta smaragdinae</name>
    <dbReference type="NCBI Taxonomy" id="573413"/>
    <lineage>
        <taxon>Bacteria</taxon>
        <taxon>Pseudomonadati</taxon>
        <taxon>Spirochaetota</taxon>
        <taxon>Spirochaetia</taxon>
        <taxon>Spirochaetales</taxon>
        <taxon>Spirochaetaceae</taxon>
        <taxon>Sediminispirochaeta</taxon>
    </lineage>
</organism>
<dbReference type="GO" id="GO:0006002">
    <property type="term" value="P:fructose 6-phosphate metabolic process"/>
    <property type="evidence" value="ECO:0007669"/>
    <property type="project" value="InterPro"/>
</dbReference>
<dbReference type="AlphaFoldDB" id="E1R6K0"/>
<dbReference type="RefSeq" id="WP_013254482.1">
    <property type="nucleotide sequence ID" value="NC_014364.1"/>
</dbReference>
<gene>
    <name evidence="10" type="primary">pfkA</name>
    <name evidence="12" type="ordered locus">Spirs_1892</name>
</gene>